<comment type="caution">
    <text evidence="2">The sequence shown here is derived from an EMBL/GenBank/DDBJ whole genome shotgun (WGS) entry which is preliminary data.</text>
</comment>
<accession>V8P907</accession>
<proteinExistence type="predicted"/>
<feature type="region of interest" description="Disordered" evidence="1">
    <location>
        <begin position="46"/>
        <end position="65"/>
    </location>
</feature>
<name>V8P907_OPHHA</name>
<evidence type="ECO:0000256" key="1">
    <source>
        <dbReference type="SAM" id="MobiDB-lite"/>
    </source>
</evidence>
<protein>
    <submittedName>
        <fullName evidence="2">Uncharacterized protein</fullName>
    </submittedName>
</protein>
<evidence type="ECO:0000313" key="2">
    <source>
        <dbReference type="EMBL" id="ETE70835.1"/>
    </source>
</evidence>
<feature type="non-terminal residue" evidence="2">
    <location>
        <position position="1"/>
    </location>
</feature>
<keyword evidence="3" id="KW-1185">Reference proteome</keyword>
<reference evidence="2 3" key="1">
    <citation type="journal article" date="2013" name="Proc. Natl. Acad. Sci. U.S.A.">
        <title>The king cobra genome reveals dynamic gene evolution and adaptation in the snake venom system.</title>
        <authorList>
            <person name="Vonk F.J."/>
            <person name="Casewell N.R."/>
            <person name="Henkel C.V."/>
            <person name="Heimberg A.M."/>
            <person name="Jansen H.J."/>
            <person name="McCleary R.J."/>
            <person name="Kerkkamp H.M."/>
            <person name="Vos R.A."/>
            <person name="Guerreiro I."/>
            <person name="Calvete J.J."/>
            <person name="Wuster W."/>
            <person name="Woods A.E."/>
            <person name="Logan J.M."/>
            <person name="Harrison R.A."/>
            <person name="Castoe T.A."/>
            <person name="de Koning A.P."/>
            <person name="Pollock D.D."/>
            <person name="Yandell M."/>
            <person name="Calderon D."/>
            <person name="Renjifo C."/>
            <person name="Currier R.B."/>
            <person name="Salgado D."/>
            <person name="Pla D."/>
            <person name="Sanz L."/>
            <person name="Hyder A.S."/>
            <person name="Ribeiro J.M."/>
            <person name="Arntzen J.W."/>
            <person name="van den Thillart G.E."/>
            <person name="Boetzer M."/>
            <person name="Pirovano W."/>
            <person name="Dirks R.P."/>
            <person name="Spaink H.P."/>
            <person name="Duboule D."/>
            <person name="McGlinn E."/>
            <person name="Kini R.M."/>
            <person name="Richardson M.K."/>
        </authorList>
    </citation>
    <scope>NUCLEOTIDE SEQUENCE</scope>
    <source>
        <tissue evidence="2">Blood</tissue>
    </source>
</reference>
<evidence type="ECO:0000313" key="3">
    <source>
        <dbReference type="Proteomes" id="UP000018936"/>
    </source>
</evidence>
<dbReference type="Proteomes" id="UP000018936">
    <property type="component" value="Unassembled WGS sequence"/>
</dbReference>
<dbReference type="EMBL" id="AZIM01000473">
    <property type="protein sequence ID" value="ETE70835.1"/>
    <property type="molecule type" value="Genomic_DNA"/>
</dbReference>
<dbReference type="AlphaFoldDB" id="V8P907"/>
<organism evidence="2 3">
    <name type="scientific">Ophiophagus hannah</name>
    <name type="common">King cobra</name>
    <name type="synonym">Naja hannah</name>
    <dbReference type="NCBI Taxonomy" id="8665"/>
    <lineage>
        <taxon>Eukaryota</taxon>
        <taxon>Metazoa</taxon>
        <taxon>Chordata</taxon>
        <taxon>Craniata</taxon>
        <taxon>Vertebrata</taxon>
        <taxon>Euteleostomi</taxon>
        <taxon>Lepidosauria</taxon>
        <taxon>Squamata</taxon>
        <taxon>Bifurcata</taxon>
        <taxon>Unidentata</taxon>
        <taxon>Episquamata</taxon>
        <taxon>Toxicofera</taxon>
        <taxon>Serpentes</taxon>
        <taxon>Colubroidea</taxon>
        <taxon>Elapidae</taxon>
        <taxon>Elapinae</taxon>
        <taxon>Ophiophagus</taxon>
    </lineage>
</organism>
<sequence>WSLLSSFVLLPSSQIDGFFSNGEEANSDVECSEYACLLSERCSRENASGHDLNSQDAFDTAFDKQ</sequence>
<gene>
    <name evidence="2" type="ORF">L345_03351</name>
</gene>